<dbReference type="Gene3D" id="1.10.20.10">
    <property type="entry name" value="Histone, subunit A"/>
    <property type="match status" value="1"/>
</dbReference>
<dbReference type="GO" id="GO:0006355">
    <property type="term" value="P:regulation of DNA-templated transcription"/>
    <property type="evidence" value="ECO:0007669"/>
    <property type="project" value="TreeGrafter"/>
</dbReference>
<comment type="caution">
    <text evidence="4">The sequence shown here is derived from an EMBL/GenBank/DDBJ whole genome shotgun (WGS) entry which is preliminary data.</text>
</comment>
<dbReference type="GO" id="GO:0046982">
    <property type="term" value="F:protein heterodimerization activity"/>
    <property type="evidence" value="ECO:0007669"/>
    <property type="project" value="InterPro"/>
</dbReference>
<dbReference type="EMBL" id="CAXLJL010000378">
    <property type="protein sequence ID" value="CAL5137032.1"/>
    <property type="molecule type" value="Genomic_DNA"/>
</dbReference>
<dbReference type="InterPro" id="IPR050568">
    <property type="entry name" value="Transcr_DNA_Rep_Reg"/>
</dbReference>
<reference evidence="4" key="1">
    <citation type="submission" date="2024-06" db="EMBL/GenBank/DDBJ databases">
        <authorList>
            <person name="Liu X."/>
            <person name="Lenzi L."/>
            <person name="Haldenby T S."/>
            <person name="Uol C."/>
        </authorList>
    </citation>
    <scope>NUCLEOTIDE SEQUENCE</scope>
</reference>
<dbReference type="InterPro" id="IPR009072">
    <property type="entry name" value="Histone-fold"/>
</dbReference>
<dbReference type="Proteomes" id="UP001497525">
    <property type="component" value="Unassembled WGS sequence"/>
</dbReference>
<dbReference type="PANTHER" id="PTHR10252">
    <property type="entry name" value="HISTONE-LIKE TRANSCRIPTION FACTOR CCAAT-RELATED"/>
    <property type="match status" value="1"/>
</dbReference>
<gene>
    <name evidence="4" type="ORF">CDAUBV1_LOCUS11308</name>
</gene>
<evidence type="ECO:0000256" key="1">
    <source>
        <dbReference type="ARBA" id="ARBA00004123"/>
    </source>
</evidence>
<dbReference type="AlphaFoldDB" id="A0AAV2TNQ3"/>
<organism evidence="4 5">
    <name type="scientific">Calicophoron daubneyi</name>
    <name type="common">Rumen fluke</name>
    <name type="synonym">Paramphistomum daubneyi</name>
    <dbReference type="NCBI Taxonomy" id="300641"/>
    <lineage>
        <taxon>Eukaryota</taxon>
        <taxon>Metazoa</taxon>
        <taxon>Spiralia</taxon>
        <taxon>Lophotrochozoa</taxon>
        <taxon>Platyhelminthes</taxon>
        <taxon>Trematoda</taxon>
        <taxon>Digenea</taxon>
        <taxon>Plagiorchiida</taxon>
        <taxon>Pronocephalata</taxon>
        <taxon>Paramphistomoidea</taxon>
        <taxon>Paramphistomidae</taxon>
        <taxon>Calicophoron</taxon>
    </lineage>
</organism>
<sequence length="130" mass="14864">MFEDSCPQRTLVQPIPGIFSDMPRFRYSDYPVELLIPLQRTRVMMKSSPDVEFVSADSAVCLSKATEMFIRELVSAAYSNGEDSQFTYKNLSNAQSRIPRYGFLADVLPQKISAREWIDKYKAEFDASCL</sequence>
<dbReference type="SUPFAM" id="SSF47113">
    <property type="entry name" value="Histone-fold"/>
    <property type="match status" value="1"/>
</dbReference>
<feature type="domain" description="Transcription factor CBF/NF-Y/archaeal histone" evidence="3">
    <location>
        <begin position="36"/>
        <end position="79"/>
    </location>
</feature>
<protein>
    <recommendedName>
        <fullName evidence="3">Transcription factor CBF/NF-Y/archaeal histone domain-containing protein</fullName>
    </recommendedName>
</protein>
<comment type="subcellular location">
    <subcellularLocation>
        <location evidence="1">Nucleus</location>
    </subcellularLocation>
</comment>
<name>A0AAV2TNQ3_CALDB</name>
<accession>A0AAV2TNQ3</accession>
<evidence type="ECO:0000256" key="2">
    <source>
        <dbReference type="ARBA" id="ARBA00023242"/>
    </source>
</evidence>
<evidence type="ECO:0000313" key="4">
    <source>
        <dbReference type="EMBL" id="CAL5137032.1"/>
    </source>
</evidence>
<evidence type="ECO:0000313" key="5">
    <source>
        <dbReference type="Proteomes" id="UP001497525"/>
    </source>
</evidence>
<dbReference type="Pfam" id="PF00808">
    <property type="entry name" value="CBFD_NFYB_HMF"/>
    <property type="match status" value="1"/>
</dbReference>
<dbReference type="GO" id="GO:0005634">
    <property type="term" value="C:nucleus"/>
    <property type="evidence" value="ECO:0007669"/>
    <property type="project" value="UniProtKB-SubCell"/>
</dbReference>
<dbReference type="GO" id="GO:0000976">
    <property type="term" value="F:transcription cis-regulatory region binding"/>
    <property type="evidence" value="ECO:0007669"/>
    <property type="project" value="TreeGrafter"/>
</dbReference>
<evidence type="ECO:0000259" key="3">
    <source>
        <dbReference type="Pfam" id="PF00808"/>
    </source>
</evidence>
<dbReference type="PANTHER" id="PTHR10252:SF93">
    <property type="entry name" value="DNA POLYMERASE II SUBUNIT B3-1"/>
    <property type="match status" value="1"/>
</dbReference>
<dbReference type="InterPro" id="IPR003958">
    <property type="entry name" value="CBFA_NFYB_domain"/>
</dbReference>
<keyword evidence="2" id="KW-0539">Nucleus</keyword>
<proteinExistence type="predicted"/>